<organism evidence="2 3">
    <name type="scientific">Cytobacillus oceanisediminis 2691</name>
    <dbReference type="NCBI Taxonomy" id="1196031"/>
    <lineage>
        <taxon>Bacteria</taxon>
        <taxon>Bacillati</taxon>
        <taxon>Bacillota</taxon>
        <taxon>Bacilli</taxon>
        <taxon>Bacillales</taxon>
        <taxon>Bacillaceae</taxon>
        <taxon>Cytobacillus</taxon>
    </lineage>
</organism>
<dbReference type="KEGG" id="bon:A361_17225"/>
<sequence>MILKGQTAAVSFIHSMKETAIFKMQSLIYLQVPKAENDRSFLQFDKWKSMKRRFPRLFLNMAGIFYVLMITAVPFELKNN</sequence>
<evidence type="ECO:0000256" key="1">
    <source>
        <dbReference type="SAM" id="Phobius"/>
    </source>
</evidence>
<evidence type="ECO:0000313" key="2">
    <source>
        <dbReference type="EMBL" id="AND40819.1"/>
    </source>
</evidence>
<name>A0A160MCT2_9BACI</name>
<dbReference type="Proteomes" id="UP000077856">
    <property type="component" value="Chromosome"/>
</dbReference>
<evidence type="ECO:0000313" key="3">
    <source>
        <dbReference type="Proteomes" id="UP000077856"/>
    </source>
</evidence>
<protein>
    <submittedName>
        <fullName evidence="2">Uncharacterized protein</fullName>
    </submittedName>
</protein>
<keyword evidence="1" id="KW-1133">Transmembrane helix</keyword>
<dbReference type="RefSeq" id="WP_019382673.1">
    <property type="nucleotide sequence ID" value="NZ_CP015506.1"/>
</dbReference>
<keyword evidence="1" id="KW-0472">Membrane</keyword>
<gene>
    <name evidence="2" type="ORF">A361_17225</name>
</gene>
<dbReference type="EMBL" id="CP015506">
    <property type="protein sequence ID" value="AND40819.1"/>
    <property type="molecule type" value="Genomic_DNA"/>
</dbReference>
<dbReference type="AlphaFoldDB" id="A0A160MCT2"/>
<proteinExistence type="predicted"/>
<accession>A0A160MCT2</accession>
<dbReference type="STRING" id="1196031.A361_17225"/>
<feature type="transmembrane region" description="Helical" evidence="1">
    <location>
        <begin position="57"/>
        <end position="75"/>
    </location>
</feature>
<reference evidence="2 3" key="1">
    <citation type="submission" date="2016-04" db="EMBL/GenBank/DDBJ databases">
        <title>Complete genome sequence of Bacillus oceanisediminis strain 2691.</title>
        <authorList>
            <person name="Jeong H."/>
            <person name="Kim H.J."/>
            <person name="Lee D.-W."/>
        </authorList>
    </citation>
    <scope>NUCLEOTIDE SEQUENCE [LARGE SCALE GENOMIC DNA]</scope>
    <source>
        <strain evidence="2 3">2691</strain>
    </source>
</reference>
<keyword evidence="1" id="KW-0812">Transmembrane</keyword>